<protein>
    <submittedName>
        <fullName evidence="3">Uncharacterized protein</fullName>
    </submittedName>
</protein>
<organism evidence="3 4">
    <name type="scientific">Streptomyces wuyuanensis</name>
    <dbReference type="NCBI Taxonomy" id="1196353"/>
    <lineage>
        <taxon>Bacteria</taxon>
        <taxon>Bacillati</taxon>
        <taxon>Actinomycetota</taxon>
        <taxon>Actinomycetes</taxon>
        <taxon>Kitasatosporales</taxon>
        <taxon>Streptomycetaceae</taxon>
        <taxon>Streptomyces</taxon>
    </lineage>
</organism>
<feature type="transmembrane region" description="Helical" evidence="2">
    <location>
        <begin position="12"/>
        <end position="36"/>
    </location>
</feature>
<dbReference type="STRING" id="1196353.SAMN05444921_12013"/>
<feature type="region of interest" description="Disordered" evidence="1">
    <location>
        <begin position="175"/>
        <end position="233"/>
    </location>
</feature>
<keyword evidence="4" id="KW-1185">Reference proteome</keyword>
<evidence type="ECO:0000313" key="4">
    <source>
        <dbReference type="Proteomes" id="UP000199063"/>
    </source>
</evidence>
<keyword evidence="2" id="KW-0472">Membrane</keyword>
<sequence length="233" mass="23982">MHSPHRDARPPLPVVRAAVFALVGGVLGLTAHHLAAREPADWAASGPAAAVLFAVGLAQARRPRRLSHAIAVNAAAQAALHEWFMRTGSGTTGPSLHGHPGGTAGAHGPGQEVLLGPSATTVAHALAAVLVAVLLHGADAACWSPPHAMAAVLARVRKPIHAVWSLLSAPPAPVRPRAAPYPPRRTERRAQAGSLLTEVVVRRGPPAGVRTPLPAREPALEPAGPTHHDPETP</sequence>
<reference evidence="4" key="1">
    <citation type="submission" date="2016-10" db="EMBL/GenBank/DDBJ databases">
        <authorList>
            <person name="Varghese N."/>
            <person name="Submissions S."/>
        </authorList>
    </citation>
    <scope>NUCLEOTIDE SEQUENCE [LARGE SCALE GENOMIC DNA]</scope>
    <source>
        <strain evidence="4">CGMCC 4.7042</strain>
    </source>
</reference>
<dbReference type="OrthoDB" id="4199305at2"/>
<evidence type="ECO:0000256" key="1">
    <source>
        <dbReference type="SAM" id="MobiDB-lite"/>
    </source>
</evidence>
<dbReference type="RefSeq" id="WP_093658996.1">
    <property type="nucleotide sequence ID" value="NZ_FNHI01000020.1"/>
</dbReference>
<evidence type="ECO:0000313" key="3">
    <source>
        <dbReference type="EMBL" id="SDN13895.1"/>
    </source>
</evidence>
<dbReference type="EMBL" id="FNHI01000020">
    <property type="protein sequence ID" value="SDN13895.1"/>
    <property type="molecule type" value="Genomic_DNA"/>
</dbReference>
<accession>A0A1G9YYV7</accession>
<name>A0A1G9YYV7_9ACTN</name>
<feature type="transmembrane region" description="Helical" evidence="2">
    <location>
        <begin position="42"/>
        <end position="60"/>
    </location>
</feature>
<dbReference type="AlphaFoldDB" id="A0A1G9YYV7"/>
<dbReference type="Proteomes" id="UP000199063">
    <property type="component" value="Unassembled WGS sequence"/>
</dbReference>
<keyword evidence="2" id="KW-0812">Transmembrane</keyword>
<evidence type="ECO:0000256" key="2">
    <source>
        <dbReference type="SAM" id="Phobius"/>
    </source>
</evidence>
<proteinExistence type="predicted"/>
<dbReference type="GeneID" id="40832458"/>
<gene>
    <name evidence="3" type="ORF">SAMN05444921_12013</name>
</gene>
<feature type="compositionally biased region" description="Low complexity" evidence="1">
    <location>
        <begin position="202"/>
        <end position="225"/>
    </location>
</feature>
<keyword evidence="2" id="KW-1133">Transmembrane helix</keyword>